<gene>
    <name evidence="1" type="ORF">BGZ96_004596</name>
</gene>
<dbReference type="InterPro" id="IPR040442">
    <property type="entry name" value="Pyrv_kinase-like_dom_sf"/>
</dbReference>
<proteinExistence type="predicted"/>
<evidence type="ECO:0000313" key="2">
    <source>
        <dbReference type="Proteomes" id="UP001194696"/>
    </source>
</evidence>
<evidence type="ECO:0000313" key="1">
    <source>
        <dbReference type="EMBL" id="KAG0273931.1"/>
    </source>
</evidence>
<accession>A0ABQ7JIN6</accession>
<dbReference type="InterPro" id="IPR015813">
    <property type="entry name" value="Pyrv/PenolPyrv_kinase-like_dom"/>
</dbReference>
<dbReference type="Gene3D" id="3.20.20.60">
    <property type="entry name" value="Phosphoenolpyruvate-binding domains"/>
    <property type="match status" value="1"/>
</dbReference>
<dbReference type="CDD" id="cd00377">
    <property type="entry name" value="ICL_PEPM"/>
    <property type="match status" value="1"/>
</dbReference>
<comment type="caution">
    <text evidence="1">The sequence shown here is derived from an EMBL/GenBank/DDBJ whole genome shotgun (WGS) entry which is preliminary data.</text>
</comment>
<dbReference type="PANTHER" id="PTHR42905">
    <property type="entry name" value="PHOSPHOENOLPYRUVATE CARBOXYLASE"/>
    <property type="match status" value="1"/>
</dbReference>
<dbReference type="PANTHER" id="PTHR42905:SF16">
    <property type="entry name" value="CARBOXYPHOSPHONOENOLPYRUVATE PHOSPHONOMUTASE-LIKE PROTEIN (AFU_ORTHOLOGUE AFUA_5G07230)"/>
    <property type="match status" value="1"/>
</dbReference>
<protein>
    <recommendedName>
        <fullName evidence="3">Phosphoenolpyruvate/pyruvate domain-containing protein</fullName>
    </recommendedName>
</protein>
<keyword evidence="2" id="KW-1185">Reference proteome</keyword>
<organism evidence="1 2">
    <name type="scientific">Linnemannia gamsii</name>
    <dbReference type="NCBI Taxonomy" id="64522"/>
    <lineage>
        <taxon>Eukaryota</taxon>
        <taxon>Fungi</taxon>
        <taxon>Fungi incertae sedis</taxon>
        <taxon>Mucoromycota</taxon>
        <taxon>Mortierellomycotina</taxon>
        <taxon>Mortierellomycetes</taxon>
        <taxon>Mortierellales</taxon>
        <taxon>Mortierellaceae</taxon>
        <taxon>Linnemannia</taxon>
    </lineage>
</organism>
<dbReference type="InterPro" id="IPR039556">
    <property type="entry name" value="ICL/PEPM"/>
</dbReference>
<dbReference type="Proteomes" id="UP001194696">
    <property type="component" value="Unassembled WGS sequence"/>
</dbReference>
<dbReference type="Pfam" id="PF13714">
    <property type="entry name" value="PEP_mutase"/>
    <property type="match status" value="1"/>
</dbReference>
<reference evidence="1 2" key="1">
    <citation type="journal article" date="2020" name="Fungal Divers.">
        <title>Resolving the Mortierellaceae phylogeny through synthesis of multi-gene phylogenetics and phylogenomics.</title>
        <authorList>
            <person name="Vandepol N."/>
            <person name="Liber J."/>
            <person name="Desiro A."/>
            <person name="Na H."/>
            <person name="Kennedy M."/>
            <person name="Barry K."/>
            <person name="Grigoriev I.V."/>
            <person name="Miller A.N."/>
            <person name="O'Donnell K."/>
            <person name="Stajich J.E."/>
            <person name="Bonito G."/>
        </authorList>
    </citation>
    <scope>NUCLEOTIDE SEQUENCE [LARGE SCALE GENOMIC DNA]</scope>
    <source>
        <strain evidence="1 2">AD045</strain>
    </source>
</reference>
<dbReference type="SUPFAM" id="SSF51621">
    <property type="entry name" value="Phosphoenolpyruvate/pyruvate domain"/>
    <property type="match status" value="1"/>
</dbReference>
<name>A0ABQ7JIN6_9FUNG</name>
<dbReference type="EMBL" id="JAAAIM010002132">
    <property type="protein sequence ID" value="KAG0273931.1"/>
    <property type="molecule type" value="Genomic_DNA"/>
</dbReference>
<sequence length="258" mass="27245">MNLSSQNSIAAHFRSLHKPGQPLILGNVYDASTASIVASLPVTKAVATASFAIAAVEGVHDDDLTQEQNFAAIKKIAAVVLPKNLPLTADLQDGYEDIQETIRQVISLGAVGCNLEDVDNKSRKLRTLDDAVHRIKLAMEAAREAGVPDFAINARTDVLCHGGLVEDAIERGKAFLAAGANTVFVWGGPSGRGVTRDEVVMLVAAFEGRLNVILRFGEGFLSVAELREIGVARISVGPGLYRAAMTAFKNAAEGLLGA</sequence>
<evidence type="ECO:0008006" key="3">
    <source>
        <dbReference type="Google" id="ProtNLM"/>
    </source>
</evidence>